<dbReference type="CDD" id="cd13659">
    <property type="entry name" value="PBP2_PotF"/>
    <property type="match status" value="1"/>
</dbReference>
<dbReference type="PANTHER" id="PTHR30222">
    <property type="entry name" value="SPERMIDINE/PUTRESCINE-BINDING PERIPLASMIC PROTEIN"/>
    <property type="match status" value="1"/>
</dbReference>
<dbReference type="Gene3D" id="3.40.190.10">
    <property type="entry name" value="Periplasmic binding protein-like II"/>
    <property type="match status" value="2"/>
</dbReference>
<evidence type="ECO:0000313" key="7">
    <source>
        <dbReference type="EMBL" id="GGB82807.1"/>
    </source>
</evidence>
<evidence type="ECO:0000256" key="2">
    <source>
        <dbReference type="ARBA" id="ARBA00022448"/>
    </source>
</evidence>
<keyword evidence="2 5" id="KW-0813">Transport</keyword>
<accession>A0ABQ1K385</accession>
<dbReference type="SUPFAM" id="SSF53850">
    <property type="entry name" value="Periplasmic binding protein-like II"/>
    <property type="match status" value="1"/>
</dbReference>
<comment type="similarity">
    <text evidence="5">Belongs to the bacterial solute-binding protein PotD/PotF family.</text>
</comment>
<dbReference type="PRINTS" id="PR00909">
    <property type="entry name" value="SPERMDNBNDNG"/>
</dbReference>
<dbReference type="Proteomes" id="UP000629025">
    <property type="component" value="Unassembled WGS sequence"/>
</dbReference>
<comment type="subcellular location">
    <subcellularLocation>
        <location evidence="1 5">Periplasm</location>
    </subcellularLocation>
</comment>
<dbReference type="EMBL" id="BMIJ01000001">
    <property type="protein sequence ID" value="GGB82807.1"/>
    <property type="molecule type" value="Genomic_DNA"/>
</dbReference>
<dbReference type="InterPro" id="IPR001188">
    <property type="entry name" value="Sperm_putr-bd"/>
</dbReference>
<dbReference type="InterPro" id="IPR006059">
    <property type="entry name" value="SBP"/>
</dbReference>
<comment type="caution">
    <text evidence="7">The sequence shown here is derived from an EMBL/GenBank/DDBJ whole genome shotgun (WGS) entry which is preliminary data.</text>
</comment>
<reference evidence="8" key="1">
    <citation type="journal article" date="2019" name="Int. J. Syst. Evol. Microbiol.">
        <title>The Global Catalogue of Microorganisms (GCM) 10K type strain sequencing project: providing services to taxonomists for standard genome sequencing and annotation.</title>
        <authorList>
            <consortium name="The Broad Institute Genomics Platform"/>
            <consortium name="The Broad Institute Genome Sequencing Center for Infectious Disease"/>
            <person name="Wu L."/>
            <person name="Ma J."/>
        </authorList>
    </citation>
    <scope>NUCLEOTIDE SEQUENCE [LARGE SCALE GENOMIC DNA]</scope>
    <source>
        <strain evidence="8">CGMCC 1.15341</strain>
    </source>
</reference>
<sequence length="369" mass="41410">MKINAVKATLLLTVSMLTAGVQAEEQQRVVRIYNWLEYLPPQILEDFEKETGIHPIYDVFDNPQMLESKLLTGNSGYDVVFPSSTTMKRYINAKAIQPLDKSKLPNLPHLDEKVMHSLEINDPGNQYAIPYMWGTTLIGYNAKAIEEALGSDVDMDTWDILFKEENISKLKDCGVGLLDSADEIMPIALNYLGLPSHSTQKADYEQARDLMLKIRPYVKYFNSSRYGMDLANGNICLGVGWSGGMALANKIARASNNGVEVRMSLPREGVPFWSDVMVIPSNAPDFDEAHAFINYMLRPDVIARASNEIGYPNANKDATELVIEPIRNDPHMYIPEEKQELLFPLEDVAMKTGRMRTRAWNSVLAGDGN</sequence>
<comment type="function">
    <text evidence="5">Required for the activity of the bacterial periplasmic transport system of putrescine.</text>
</comment>
<gene>
    <name evidence="7" type="ORF">GCM10011352_05780</name>
</gene>
<proteinExistence type="inferred from homology"/>
<evidence type="ECO:0000313" key="8">
    <source>
        <dbReference type="Proteomes" id="UP000629025"/>
    </source>
</evidence>
<dbReference type="Pfam" id="PF13416">
    <property type="entry name" value="SBP_bac_8"/>
    <property type="match status" value="1"/>
</dbReference>
<feature type="signal peptide" evidence="6">
    <location>
        <begin position="1"/>
        <end position="23"/>
    </location>
</feature>
<keyword evidence="3 6" id="KW-0732">Signal</keyword>
<evidence type="ECO:0000256" key="5">
    <source>
        <dbReference type="PIRNR" id="PIRNR019574"/>
    </source>
</evidence>
<dbReference type="PIRSF" id="PIRSF019574">
    <property type="entry name" value="Periplasmic_polyamine_BP"/>
    <property type="match status" value="1"/>
</dbReference>
<evidence type="ECO:0000256" key="4">
    <source>
        <dbReference type="ARBA" id="ARBA00022764"/>
    </source>
</evidence>
<evidence type="ECO:0000256" key="6">
    <source>
        <dbReference type="SAM" id="SignalP"/>
    </source>
</evidence>
<dbReference type="RefSeq" id="WP_188745584.1">
    <property type="nucleotide sequence ID" value="NZ_BMIJ01000001.1"/>
</dbReference>
<name>A0ABQ1K385_9GAMM</name>
<feature type="chain" id="PRO_5045630717" description="Putrescine-binding periplasmic protein" evidence="6">
    <location>
        <begin position="24"/>
        <end position="369"/>
    </location>
</feature>
<protein>
    <recommendedName>
        <fullName evidence="5">Putrescine-binding periplasmic protein</fullName>
    </recommendedName>
</protein>
<keyword evidence="8" id="KW-1185">Reference proteome</keyword>
<organism evidence="7 8">
    <name type="scientific">Marinobacterium zhoushanense</name>
    <dbReference type="NCBI Taxonomy" id="1679163"/>
    <lineage>
        <taxon>Bacteria</taxon>
        <taxon>Pseudomonadati</taxon>
        <taxon>Pseudomonadota</taxon>
        <taxon>Gammaproteobacteria</taxon>
        <taxon>Oceanospirillales</taxon>
        <taxon>Oceanospirillaceae</taxon>
        <taxon>Marinobacterium</taxon>
    </lineage>
</organism>
<evidence type="ECO:0000256" key="3">
    <source>
        <dbReference type="ARBA" id="ARBA00022729"/>
    </source>
</evidence>
<evidence type="ECO:0000256" key="1">
    <source>
        <dbReference type="ARBA" id="ARBA00004418"/>
    </source>
</evidence>
<dbReference type="PANTHER" id="PTHR30222:SF12">
    <property type="entry name" value="NORSPERMIDINE SENSOR"/>
    <property type="match status" value="1"/>
</dbReference>
<keyword evidence="4 5" id="KW-0574">Periplasm</keyword>